<dbReference type="EMBL" id="JABXYJ010000008">
    <property type="protein sequence ID" value="NVO78911.1"/>
    <property type="molecule type" value="Genomic_DNA"/>
</dbReference>
<name>A0A850QH52_9BURK</name>
<gene>
    <name evidence="1" type="ORF">HV832_13865</name>
</gene>
<dbReference type="AlphaFoldDB" id="A0A850QH52"/>
<dbReference type="RefSeq" id="WP_176804447.1">
    <property type="nucleotide sequence ID" value="NZ_JABXYJ010000008.1"/>
</dbReference>
<protein>
    <submittedName>
        <fullName evidence="1">Uncharacterized protein</fullName>
    </submittedName>
</protein>
<organism evidence="1 2">
    <name type="scientific">Undibacterium oligocarboniphilum</name>
    <dbReference type="NCBI Taxonomy" id="666702"/>
    <lineage>
        <taxon>Bacteria</taxon>
        <taxon>Pseudomonadati</taxon>
        <taxon>Pseudomonadota</taxon>
        <taxon>Betaproteobacteria</taxon>
        <taxon>Burkholderiales</taxon>
        <taxon>Oxalobacteraceae</taxon>
        <taxon>Undibacterium</taxon>
    </lineage>
</organism>
<keyword evidence="2" id="KW-1185">Reference proteome</keyword>
<comment type="caution">
    <text evidence="1">The sequence shown here is derived from an EMBL/GenBank/DDBJ whole genome shotgun (WGS) entry which is preliminary data.</text>
</comment>
<dbReference type="Proteomes" id="UP000588051">
    <property type="component" value="Unassembled WGS sequence"/>
</dbReference>
<evidence type="ECO:0000313" key="2">
    <source>
        <dbReference type="Proteomes" id="UP000588051"/>
    </source>
</evidence>
<sequence length="78" mass="8688">MRQLETVQVSQVVNFVFTTAGRGSVRHRNYAVGEVLKVGAKLSIKVLDDPTQHEYWRSEHVGKVKVVSPSAVIPELSK</sequence>
<evidence type="ECO:0000313" key="1">
    <source>
        <dbReference type="EMBL" id="NVO78911.1"/>
    </source>
</evidence>
<accession>A0A850QH52</accession>
<proteinExistence type="predicted"/>
<reference evidence="1 2" key="1">
    <citation type="submission" date="2020-06" db="EMBL/GenBank/DDBJ databases">
        <authorList>
            <person name="Qiu C."/>
            <person name="Liu Z."/>
        </authorList>
    </citation>
    <scope>NUCLEOTIDE SEQUENCE [LARGE SCALE GENOMIC DNA]</scope>
    <source>
        <strain evidence="1 2">EM 1</strain>
    </source>
</reference>